<dbReference type="OMA" id="AFHSMMQ"/>
<dbReference type="STRING" id="284811.Q75DN6"/>
<dbReference type="GO" id="GO:0005743">
    <property type="term" value="C:mitochondrial inner membrane"/>
    <property type="evidence" value="ECO:0000318"/>
    <property type="project" value="GO_Central"/>
</dbReference>
<feature type="domain" description="AB hydrolase-1" evidence="2">
    <location>
        <begin position="135"/>
        <end position="413"/>
    </location>
</feature>
<proteinExistence type="inferred from homology"/>
<dbReference type="PANTHER" id="PTHR42886:SF29">
    <property type="entry name" value="PUMMELIG, ISOFORM A"/>
    <property type="match status" value="1"/>
</dbReference>
<dbReference type="GO" id="GO:0006654">
    <property type="term" value="P:phosphatidic acid biosynthetic process"/>
    <property type="evidence" value="ECO:0000318"/>
    <property type="project" value="GO_Central"/>
</dbReference>
<evidence type="ECO:0000313" key="3">
    <source>
        <dbReference type="EMBL" id="AAS50752.2"/>
    </source>
</evidence>
<protein>
    <submittedName>
        <fullName evidence="3">ABL019Wp</fullName>
    </submittedName>
</protein>
<dbReference type="GO" id="GO:0042171">
    <property type="term" value="F:lysophosphatidic acid acyltransferase activity"/>
    <property type="evidence" value="ECO:0000318"/>
    <property type="project" value="GO_Central"/>
</dbReference>
<dbReference type="AlphaFoldDB" id="Q75DN6"/>
<dbReference type="eggNOG" id="KOG4409">
    <property type="taxonomic scope" value="Eukaryota"/>
</dbReference>
<dbReference type="GeneID" id="4619020"/>
<organism evidence="3 4">
    <name type="scientific">Eremothecium gossypii (strain ATCC 10895 / CBS 109.51 / FGSC 9923 / NRRL Y-1056)</name>
    <name type="common">Yeast</name>
    <name type="synonym">Ashbya gossypii</name>
    <dbReference type="NCBI Taxonomy" id="284811"/>
    <lineage>
        <taxon>Eukaryota</taxon>
        <taxon>Fungi</taxon>
        <taxon>Dikarya</taxon>
        <taxon>Ascomycota</taxon>
        <taxon>Saccharomycotina</taxon>
        <taxon>Saccharomycetes</taxon>
        <taxon>Saccharomycetales</taxon>
        <taxon>Saccharomycetaceae</taxon>
        <taxon>Eremothecium</taxon>
    </lineage>
</organism>
<reference evidence="3 4" key="1">
    <citation type="journal article" date="2004" name="Science">
        <title>The Ashbya gossypii genome as a tool for mapping the ancient Saccharomyces cerevisiae genome.</title>
        <authorList>
            <person name="Dietrich F.S."/>
            <person name="Voegeli S."/>
            <person name="Brachat S."/>
            <person name="Lerch A."/>
            <person name="Gates K."/>
            <person name="Steiner S."/>
            <person name="Mohr C."/>
            <person name="Pohlmann R."/>
            <person name="Luedi P."/>
            <person name="Choi S."/>
            <person name="Wing R.A."/>
            <person name="Flavier A."/>
            <person name="Gaffney T.D."/>
            <person name="Philippsen P."/>
        </authorList>
    </citation>
    <scope>NUCLEOTIDE SEQUENCE [LARGE SCALE GENOMIC DNA]</scope>
    <source>
        <strain evidence="4">ATCC 10895 / CBS 109.51 / FGSC 9923 / NRRL Y-1056</strain>
    </source>
</reference>
<accession>Q75DN6</accession>
<dbReference type="InParanoid" id="Q75DN6"/>
<dbReference type="ESTHER" id="ashgo-q75dn6">
    <property type="family name" value="CGI-58_ABHD5_ABHD4"/>
</dbReference>
<dbReference type="HOGENOM" id="CLU_017361_3_1_1"/>
<dbReference type="Proteomes" id="UP000000591">
    <property type="component" value="Chromosome II"/>
</dbReference>
<gene>
    <name evidence="3" type="ORF">AGOS_ABL019W</name>
</gene>
<evidence type="ECO:0000256" key="1">
    <source>
        <dbReference type="ARBA" id="ARBA00038097"/>
    </source>
</evidence>
<dbReference type="EMBL" id="AE016815">
    <property type="protein sequence ID" value="AAS50752.2"/>
    <property type="molecule type" value="Genomic_DNA"/>
</dbReference>
<dbReference type="InterPro" id="IPR029058">
    <property type="entry name" value="AB_hydrolase_fold"/>
</dbReference>
<dbReference type="Pfam" id="PF00561">
    <property type="entry name" value="Abhydrolase_1"/>
    <property type="match status" value="1"/>
</dbReference>
<comment type="similarity">
    <text evidence="1">Belongs to the peptidase S33 family. ABHD4/ABHD5 subfamily.</text>
</comment>
<sequence length="431" mass="49802">MRSHRTGTHLLNTLKALHRRNFGDQVQAPRKDGRHIHTVRKPTPPTAVPLYEIIRNLPNLFPLPTSQSWEDYKAFKSDREAFQVGLLSTLPFFERAREGKIGKIIRTPVDDEGNYINEFCIRPASMEENHGAATNHLIFIHGYGAGLGFFIKNFEHLPLLDDQWVIHAIDLPGYGYSTRCQFPFDVNTHSVREVEAWFHERLETWLSKRGLLQAPHRNMVMAHSMGAYLTAHYAQSRQNHFKKLIMCSPAGISPSKSMKKQPPWWFIKLWDRNVSPFSLVRNSGPLGSKLTSGWSFRRFRHLLNEGEIGMRQFEALHKYSYAIFNMPGSGEYLLSFVLKCGGDPRIPLLGSMFSPEKEHGFKAQCEWLWLYGDHDWMDKEGGQRASSYITDRIGGKSRVEIVPNSGHHLYFDNYSYFNKILLREMQSMMQT</sequence>
<dbReference type="GO" id="GO:0035965">
    <property type="term" value="P:cardiolipin acyl-chain remodeling"/>
    <property type="evidence" value="ECO:0007669"/>
    <property type="project" value="EnsemblFungi"/>
</dbReference>
<name>Q75DN6_EREGS</name>
<dbReference type="OrthoDB" id="7457040at2759"/>
<dbReference type="PANTHER" id="PTHR42886">
    <property type="entry name" value="RE40534P-RELATED"/>
    <property type="match status" value="1"/>
</dbReference>
<evidence type="ECO:0000313" key="4">
    <source>
        <dbReference type="Proteomes" id="UP000000591"/>
    </source>
</evidence>
<dbReference type="GO" id="GO:0004623">
    <property type="term" value="F:phospholipase A2 activity"/>
    <property type="evidence" value="ECO:0000318"/>
    <property type="project" value="GO_Central"/>
</dbReference>
<dbReference type="FunFam" id="3.40.50.1820:FF:000268">
    <property type="entry name" value="Carboxylic ester hydrolase"/>
    <property type="match status" value="1"/>
</dbReference>
<evidence type="ECO:0000259" key="2">
    <source>
        <dbReference type="Pfam" id="PF00561"/>
    </source>
</evidence>
<dbReference type="KEGG" id="ago:AGOS_ABL019W"/>
<dbReference type="InterPro" id="IPR000073">
    <property type="entry name" value="AB_hydrolase_1"/>
</dbReference>
<keyword evidence="4" id="KW-1185">Reference proteome</keyword>
<dbReference type="FunCoup" id="Q75DN6">
    <property type="interactions" value="166"/>
</dbReference>
<dbReference type="RefSeq" id="NP_982928.2">
    <property type="nucleotide sequence ID" value="NM_208281.2"/>
</dbReference>
<dbReference type="SUPFAM" id="SSF53474">
    <property type="entry name" value="alpha/beta-Hydrolases"/>
    <property type="match status" value="1"/>
</dbReference>
<reference evidence="4" key="2">
    <citation type="journal article" date="2013" name="G3 (Bethesda)">
        <title>Genomes of Ashbya fungi isolated from insects reveal four mating-type loci, numerous translocations, lack of transposons, and distinct gene duplications.</title>
        <authorList>
            <person name="Dietrich F.S."/>
            <person name="Voegeli S."/>
            <person name="Kuo S."/>
            <person name="Philippsen P."/>
        </authorList>
    </citation>
    <scope>GENOME REANNOTATION</scope>
    <source>
        <strain evidence="4">ATCC 10895 / CBS 109.51 / FGSC 9923 / NRRL Y-1056</strain>
    </source>
</reference>
<dbReference type="Gene3D" id="3.40.50.1820">
    <property type="entry name" value="alpha/beta hydrolase"/>
    <property type="match status" value="1"/>
</dbReference>
<dbReference type="GO" id="GO:0055088">
    <property type="term" value="P:lipid homeostasis"/>
    <property type="evidence" value="ECO:0000318"/>
    <property type="project" value="GO_Central"/>
</dbReference>